<evidence type="ECO:0000313" key="3">
    <source>
        <dbReference type="Proteomes" id="UP000326924"/>
    </source>
</evidence>
<gene>
    <name evidence="2" type="ORF">FN846DRAFT_946452</name>
</gene>
<reference evidence="2 3" key="1">
    <citation type="submission" date="2019-09" db="EMBL/GenBank/DDBJ databases">
        <title>Draft genome of the ectomycorrhizal ascomycete Sphaerosporella brunnea.</title>
        <authorList>
            <consortium name="DOE Joint Genome Institute"/>
            <person name="Benucci G.M."/>
            <person name="Marozzi G."/>
            <person name="Antonielli L."/>
            <person name="Sanchez S."/>
            <person name="Marco P."/>
            <person name="Wang X."/>
            <person name="Falini L.B."/>
            <person name="Barry K."/>
            <person name="Haridas S."/>
            <person name="Lipzen A."/>
            <person name="Labutti K."/>
            <person name="Grigoriev I.V."/>
            <person name="Murat C."/>
            <person name="Martin F."/>
            <person name="Albertini E."/>
            <person name="Donnini D."/>
            <person name="Bonito G."/>
        </authorList>
    </citation>
    <scope>NUCLEOTIDE SEQUENCE [LARGE SCALE GENOMIC DNA]</scope>
    <source>
        <strain evidence="2 3">Sb_GMNB300</strain>
    </source>
</reference>
<sequence length="180" mass="20153">MRGTGRKLQAGIWEKGWGESEGSSGEGSSFDGWQHGGDGGGEVLVSEWVCGLLSCGGRGRSGNPSCASFLLFHTRLLLLFFSPSNVRQATLTNHVMCYLCCRGRAWSSVLLPLFLFLLLAPLILCRHRHHRQTESPPPKRVTTFVFVDFYEMLWRYRVLNSSEMLGWMASLQVLRLGKSN</sequence>
<dbReference type="AlphaFoldDB" id="A0A5J5EYY5"/>
<name>A0A5J5EYY5_9PEZI</name>
<dbReference type="InParanoid" id="A0A5J5EYY5"/>
<comment type="caution">
    <text evidence="2">The sequence shown here is derived from an EMBL/GenBank/DDBJ whole genome shotgun (WGS) entry which is preliminary data.</text>
</comment>
<protein>
    <submittedName>
        <fullName evidence="2">Uncharacterized protein</fullName>
    </submittedName>
</protein>
<evidence type="ECO:0000256" key="1">
    <source>
        <dbReference type="SAM" id="Phobius"/>
    </source>
</evidence>
<proteinExistence type="predicted"/>
<keyword evidence="3" id="KW-1185">Reference proteome</keyword>
<dbReference type="EMBL" id="VXIS01000075">
    <property type="protein sequence ID" value="KAA8907836.1"/>
    <property type="molecule type" value="Genomic_DNA"/>
</dbReference>
<evidence type="ECO:0000313" key="2">
    <source>
        <dbReference type="EMBL" id="KAA8907836.1"/>
    </source>
</evidence>
<keyword evidence="1" id="KW-0812">Transmembrane</keyword>
<keyword evidence="1" id="KW-0472">Membrane</keyword>
<feature type="transmembrane region" description="Helical" evidence="1">
    <location>
        <begin position="105"/>
        <end position="125"/>
    </location>
</feature>
<dbReference type="Proteomes" id="UP000326924">
    <property type="component" value="Unassembled WGS sequence"/>
</dbReference>
<keyword evidence="1" id="KW-1133">Transmembrane helix</keyword>
<organism evidence="2 3">
    <name type="scientific">Sphaerosporella brunnea</name>
    <dbReference type="NCBI Taxonomy" id="1250544"/>
    <lineage>
        <taxon>Eukaryota</taxon>
        <taxon>Fungi</taxon>
        <taxon>Dikarya</taxon>
        <taxon>Ascomycota</taxon>
        <taxon>Pezizomycotina</taxon>
        <taxon>Pezizomycetes</taxon>
        <taxon>Pezizales</taxon>
        <taxon>Pyronemataceae</taxon>
        <taxon>Sphaerosporella</taxon>
    </lineage>
</organism>
<accession>A0A5J5EYY5</accession>